<evidence type="ECO:0000259" key="5">
    <source>
        <dbReference type="PROSITE" id="PS51900"/>
    </source>
</evidence>
<dbReference type="PROSITE" id="PS51900">
    <property type="entry name" value="CB"/>
    <property type="match status" value="1"/>
</dbReference>
<dbReference type="Pfam" id="PF14659">
    <property type="entry name" value="Phage_int_SAM_3"/>
    <property type="match status" value="1"/>
</dbReference>
<evidence type="ECO:0000313" key="7">
    <source>
        <dbReference type="Proteomes" id="UP000228621"/>
    </source>
</evidence>
<evidence type="ECO:0000313" key="6">
    <source>
        <dbReference type="EMBL" id="PCK32492.1"/>
    </source>
</evidence>
<dbReference type="InterPro" id="IPR044068">
    <property type="entry name" value="CB"/>
</dbReference>
<evidence type="ECO:0000256" key="1">
    <source>
        <dbReference type="ARBA" id="ARBA00008857"/>
    </source>
</evidence>
<gene>
    <name evidence="6" type="ORF">CEX98_07120</name>
</gene>
<dbReference type="PANTHER" id="PTHR30629:SF2">
    <property type="entry name" value="PROPHAGE INTEGRASE INTS-RELATED"/>
    <property type="match status" value="1"/>
</dbReference>
<organism evidence="6 7">
    <name type="scientific">Pseudoalteromonas piscicida</name>
    <dbReference type="NCBI Taxonomy" id="43662"/>
    <lineage>
        <taxon>Bacteria</taxon>
        <taxon>Pseudomonadati</taxon>
        <taxon>Pseudomonadota</taxon>
        <taxon>Gammaproteobacteria</taxon>
        <taxon>Alteromonadales</taxon>
        <taxon>Pseudoalteromonadaceae</taxon>
        <taxon>Pseudoalteromonas</taxon>
    </lineage>
</organism>
<dbReference type="InterPro" id="IPR011010">
    <property type="entry name" value="DNA_brk_join_enz"/>
</dbReference>
<dbReference type="InterPro" id="IPR050808">
    <property type="entry name" value="Phage_Integrase"/>
</dbReference>
<dbReference type="Proteomes" id="UP000228621">
    <property type="component" value="Unassembled WGS sequence"/>
</dbReference>
<dbReference type="Gene3D" id="1.10.150.130">
    <property type="match status" value="1"/>
</dbReference>
<comment type="similarity">
    <text evidence="1">Belongs to the 'phage' integrase family.</text>
</comment>
<dbReference type="EMBL" id="NKHF01000029">
    <property type="protein sequence ID" value="PCK32492.1"/>
    <property type="molecule type" value="Genomic_DNA"/>
</dbReference>
<evidence type="ECO:0000256" key="4">
    <source>
        <dbReference type="PROSITE-ProRule" id="PRU01248"/>
    </source>
</evidence>
<sequence>MRVKLKERRQGEIARRTPAQITAAWFNAVKSKFKEKTQRLYANNINKWILPHLTEKPPENISPADWHKFFDFVRSEGSAKLAPIILIRLKSALRWAAMGGEIPNNNPILDLKTKHVGEPSTQGQRWLTFKEITLLRRQIEQSKATSTTKACLQAIFIIEARLG</sequence>
<keyword evidence="2" id="KW-0229">DNA integration</keyword>
<reference evidence="7" key="1">
    <citation type="journal article" date="2019" name="Genome Announc.">
        <title>Draft Genome Sequence of Pseudoalteromonas piscicida Strain 36Y ROTHPW, an Hypersaline Seawater Isolate from the South Coast of Sonora, Mexico.</title>
        <authorList>
            <person name="Sanchez-Diaz R."/>
            <person name="Molina-Garza Z.J."/>
            <person name="Cruz-Suarez L.E."/>
            <person name="Selvin J."/>
            <person name="Kiran G.S."/>
            <person name="Ibarra-Gamez J.C."/>
            <person name="Gomez-Gil B."/>
            <person name="Galaviz-Silva L."/>
        </authorList>
    </citation>
    <scope>NUCLEOTIDE SEQUENCE [LARGE SCALE GENOMIC DNA]</scope>
    <source>
        <strain evidence="7">36Y_RITHPW</strain>
    </source>
</reference>
<keyword evidence="7" id="KW-1185">Reference proteome</keyword>
<dbReference type="SUPFAM" id="SSF56349">
    <property type="entry name" value="DNA breaking-rejoining enzymes"/>
    <property type="match status" value="1"/>
</dbReference>
<dbReference type="GO" id="GO:0015074">
    <property type="term" value="P:DNA integration"/>
    <property type="evidence" value="ECO:0007669"/>
    <property type="project" value="UniProtKB-KW"/>
</dbReference>
<dbReference type="PANTHER" id="PTHR30629">
    <property type="entry name" value="PROPHAGE INTEGRASE"/>
    <property type="match status" value="1"/>
</dbReference>
<dbReference type="GO" id="GO:0003677">
    <property type="term" value="F:DNA binding"/>
    <property type="evidence" value="ECO:0007669"/>
    <property type="project" value="UniProtKB-UniRule"/>
</dbReference>
<dbReference type="InterPro" id="IPR004107">
    <property type="entry name" value="Integrase_SAM-like_N"/>
</dbReference>
<evidence type="ECO:0000256" key="3">
    <source>
        <dbReference type="ARBA" id="ARBA00023125"/>
    </source>
</evidence>
<accession>A0A2A5JSP6</accession>
<name>A0A2A5JSP6_PSEO7</name>
<dbReference type="InterPro" id="IPR010998">
    <property type="entry name" value="Integrase_recombinase_N"/>
</dbReference>
<protein>
    <recommendedName>
        <fullName evidence="5">Core-binding (CB) domain-containing protein</fullName>
    </recommendedName>
</protein>
<evidence type="ECO:0000256" key="2">
    <source>
        <dbReference type="ARBA" id="ARBA00022908"/>
    </source>
</evidence>
<dbReference type="OrthoDB" id="9795573at2"/>
<proteinExistence type="inferred from homology"/>
<keyword evidence="3 4" id="KW-0238">DNA-binding</keyword>
<comment type="caution">
    <text evidence="6">The sequence shown here is derived from an EMBL/GenBank/DDBJ whole genome shotgun (WGS) entry which is preliminary data.</text>
</comment>
<feature type="domain" description="Core-binding (CB)" evidence="5">
    <location>
        <begin position="16"/>
        <end position="97"/>
    </location>
</feature>
<dbReference type="AlphaFoldDB" id="A0A2A5JSP6"/>